<dbReference type="InterPro" id="IPR029479">
    <property type="entry name" value="Nitroreductase"/>
</dbReference>
<dbReference type="EMBL" id="LJJB01000010">
    <property type="protein sequence ID" value="KQL46398.1"/>
    <property type="molecule type" value="Genomic_DNA"/>
</dbReference>
<evidence type="ECO:0000259" key="1">
    <source>
        <dbReference type="Pfam" id="PF00881"/>
    </source>
</evidence>
<protein>
    <submittedName>
        <fullName evidence="2">NADH oxidase</fullName>
    </submittedName>
</protein>
<dbReference type="InterPro" id="IPR000415">
    <property type="entry name" value="Nitroreductase-like"/>
</dbReference>
<organism evidence="2 3">
    <name type="scientific">Brevibacillus choshinensis</name>
    <dbReference type="NCBI Taxonomy" id="54911"/>
    <lineage>
        <taxon>Bacteria</taxon>
        <taxon>Bacillati</taxon>
        <taxon>Bacillota</taxon>
        <taxon>Bacilli</taxon>
        <taxon>Bacillales</taxon>
        <taxon>Paenibacillaceae</taxon>
        <taxon>Brevibacillus</taxon>
    </lineage>
</organism>
<proteinExistence type="predicted"/>
<dbReference type="Pfam" id="PF00881">
    <property type="entry name" value="Nitroreductase"/>
    <property type="match status" value="2"/>
</dbReference>
<reference evidence="2 3" key="1">
    <citation type="submission" date="2015-09" db="EMBL/GenBank/DDBJ databases">
        <title>Genome sequencing project for genomic taxonomy and phylogenomics of Bacillus-like bacteria.</title>
        <authorList>
            <person name="Liu B."/>
            <person name="Wang J."/>
            <person name="Zhu Y."/>
            <person name="Liu G."/>
            <person name="Chen Q."/>
            <person name="Chen Z."/>
            <person name="Lan J."/>
            <person name="Che J."/>
            <person name="Ge C."/>
            <person name="Shi H."/>
            <person name="Pan Z."/>
            <person name="Liu X."/>
        </authorList>
    </citation>
    <scope>NUCLEOTIDE SEQUENCE [LARGE SCALE GENOMIC DNA]</scope>
    <source>
        <strain evidence="2 3">DSM 8552</strain>
    </source>
</reference>
<dbReference type="Proteomes" id="UP000051063">
    <property type="component" value="Unassembled WGS sequence"/>
</dbReference>
<dbReference type="PANTHER" id="PTHR43745">
    <property type="entry name" value="NITROREDUCTASE MJ1384-RELATED"/>
    <property type="match status" value="1"/>
</dbReference>
<evidence type="ECO:0000313" key="3">
    <source>
        <dbReference type="Proteomes" id="UP000051063"/>
    </source>
</evidence>
<dbReference type="PANTHER" id="PTHR43745:SF2">
    <property type="entry name" value="NITROREDUCTASE MJ1384-RELATED"/>
    <property type="match status" value="1"/>
</dbReference>
<dbReference type="InterPro" id="IPR020051">
    <property type="entry name" value="SagB-type_dehydrogenase"/>
</dbReference>
<gene>
    <name evidence="2" type="ORF">AN963_15725</name>
</gene>
<dbReference type="NCBIfam" id="TIGR03605">
    <property type="entry name" value="antibiot_sagB"/>
    <property type="match status" value="1"/>
</dbReference>
<dbReference type="RefSeq" id="WP_055745483.1">
    <property type="nucleotide sequence ID" value="NZ_LJJB01000010.1"/>
</dbReference>
<name>A0ABR5N6Y8_BRECH</name>
<dbReference type="InterPro" id="IPR052544">
    <property type="entry name" value="Bacteriocin_Proc_Enz"/>
</dbReference>
<accession>A0ABR5N6Y8</accession>
<dbReference type="Gene3D" id="3.40.109.10">
    <property type="entry name" value="NADH Oxidase"/>
    <property type="match status" value="2"/>
</dbReference>
<evidence type="ECO:0000313" key="2">
    <source>
        <dbReference type="EMBL" id="KQL46398.1"/>
    </source>
</evidence>
<dbReference type="SUPFAM" id="SSF55469">
    <property type="entry name" value="FMN-dependent nitroreductase-like"/>
    <property type="match status" value="2"/>
</dbReference>
<dbReference type="CDD" id="cd02142">
    <property type="entry name" value="McbC_SagB-like_oxidoreductase"/>
    <property type="match status" value="1"/>
</dbReference>
<sequence length="527" mass="59970">MSLEAFLHELHFVTDKAKPVEYEVDWEDAPLSYKLYRGLPAIPLSSEVPLTLEDRVVPAKPDLYELGHFLWYVFGLTQFSQSGMELDPLGNVYGPPMQSSRRFVPSGGGLYPSELYVYLKTEQSCGIYHYDVAHHRLVLLREGNFDSYVARALGNRCDISRCFATVFVSTMYWKNYFKYHNFAYRLQGLDAGVVIGQLLEVAKRFGYEAGVYFQFLDQAVHHLLGVSEQEEGVYAVIPLSVEPGIEWFANSKETERYISSAELCEELEAVAHEHYVRSRKVKEYPMLICMNEASRFDSTRQFRSIGKEKSDRDDRSHVVALPPVKRLSYDFASVCRKRYSPERDFVLGKVGQEQLAALLHEVAMSFPYRNDLDAEREEPESRVSLYGCLYNVEGITDGAYHYNCAAHALQSVRHGDHRLWLQYAMSLGNVNLIQVPMCFHVAGDHDHLITALGYRGYRVQQMEAGMLVQRLLVAATALGWGGHPLLGYDVNAADELYQMAPKGKTSLIQIPVGAYRHRPRLHGSLYS</sequence>
<feature type="domain" description="Nitroreductase" evidence="1">
    <location>
        <begin position="102"/>
        <end position="236"/>
    </location>
</feature>
<feature type="domain" description="Nitroreductase" evidence="1">
    <location>
        <begin position="402"/>
        <end position="513"/>
    </location>
</feature>
<keyword evidence="3" id="KW-1185">Reference proteome</keyword>
<comment type="caution">
    <text evidence="2">The sequence shown here is derived from an EMBL/GenBank/DDBJ whole genome shotgun (WGS) entry which is preliminary data.</text>
</comment>